<dbReference type="EMBL" id="KI968703">
    <property type="protein sequence ID" value="EUN30772.1"/>
    <property type="molecule type" value="Genomic_DNA"/>
</dbReference>
<dbReference type="AlphaFoldDB" id="W7F3K5"/>
<reference evidence="1 2" key="1">
    <citation type="journal article" date="2013" name="PLoS Genet.">
        <title>Comparative genome structure, secondary metabolite, and effector coding capacity across Cochliobolus pathogens.</title>
        <authorList>
            <person name="Condon B.J."/>
            <person name="Leng Y."/>
            <person name="Wu D."/>
            <person name="Bushley K.E."/>
            <person name="Ohm R.A."/>
            <person name="Otillar R."/>
            <person name="Martin J."/>
            <person name="Schackwitz W."/>
            <person name="Grimwood J."/>
            <person name="MohdZainudin N."/>
            <person name="Xue C."/>
            <person name="Wang R."/>
            <person name="Manning V.A."/>
            <person name="Dhillon B."/>
            <person name="Tu Z.J."/>
            <person name="Steffenson B.J."/>
            <person name="Salamov A."/>
            <person name="Sun H."/>
            <person name="Lowry S."/>
            <person name="LaButti K."/>
            <person name="Han J."/>
            <person name="Copeland A."/>
            <person name="Lindquist E."/>
            <person name="Barry K."/>
            <person name="Schmutz J."/>
            <person name="Baker S.E."/>
            <person name="Ciuffetti L.M."/>
            <person name="Grigoriev I.V."/>
            <person name="Zhong S."/>
            <person name="Turgeon B.G."/>
        </authorList>
    </citation>
    <scope>NUCLEOTIDE SEQUENCE [LARGE SCALE GENOMIC DNA]</scope>
    <source>
        <strain evidence="1 2">FI3</strain>
    </source>
</reference>
<dbReference type="HOGENOM" id="CLU_2298244_0_0_1"/>
<dbReference type="GeneID" id="26259053"/>
<organism evidence="1 2">
    <name type="scientific">Bipolaris victoriae (strain FI3)</name>
    <name type="common">Victoria blight of oats agent</name>
    <name type="synonym">Cochliobolus victoriae</name>
    <dbReference type="NCBI Taxonomy" id="930091"/>
    <lineage>
        <taxon>Eukaryota</taxon>
        <taxon>Fungi</taxon>
        <taxon>Dikarya</taxon>
        <taxon>Ascomycota</taxon>
        <taxon>Pezizomycotina</taxon>
        <taxon>Dothideomycetes</taxon>
        <taxon>Pleosporomycetidae</taxon>
        <taxon>Pleosporales</taxon>
        <taxon>Pleosporineae</taxon>
        <taxon>Pleosporaceae</taxon>
        <taxon>Bipolaris</taxon>
    </lineage>
</organism>
<gene>
    <name evidence="1" type="ORF">COCVIDRAFT_89596</name>
</gene>
<protein>
    <submittedName>
        <fullName evidence="1">Uncharacterized protein</fullName>
    </submittedName>
</protein>
<proteinExistence type="predicted"/>
<dbReference type="Proteomes" id="UP000054337">
    <property type="component" value="Unassembled WGS sequence"/>
</dbReference>
<name>W7F3K5_BIPV3</name>
<dbReference type="RefSeq" id="XP_014560362.1">
    <property type="nucleotide sequence ID" value="XM_014704876.1"/>
</dbReference>
<sequence length="101" mass="11890">RDTKRRILKERERQKESQRWCYGEANAVMYVRANRSDRASRRLSVERIWTVACFASCVWIHMRIVCQMQVGLWRGSDFLPGSDGRIERLTANVKQRVAFAA</sequence>
<evidence type="ECO:0000313" key="2">
    <source>
        <dbReference type="Proteomes" id="UP000054337"/>
    </source>
</evidence>
<accession>W7F3K5</accession>
<evidence type="ECO:0000313" key="1">
    <source>
        <dbReference type="EMBL" id="EUN30772.1"/>
    </source>
</evidence>
<feature type="non-terminal residue" evidence="1">
    <location>
        <position position="1"/>
    </location>
</feature>
<keyword evidence="2" id="KW-1185">Reference proteome</keyword>